<dbReference type="SUPFAM" id="SSF52540">
    <property type="entry name" value="P-loop containing nucleoside triphosphate hydrolases"/>
    <property type="match status" value="1"/>
</dbReference>
<dbReference type="InterPro" id="IPR041121">
    <property type="entry name" value="SDH_C"/>
</dbReference>
<dbReference type="PANTHER" id="PTHR21090:SF27">
    <property type="entry name" value="QUINATE REPRESSOR PROTEIN"/>
    <property type="match status" value="1"/>
</dbReference>
<dbReference type="Proteomes" id="UP000433883">
    <property type="component" value="Unassembled WGS sequence"/>
</dbReference>
<reference evidence="7 8" key="1">
    <citation type="submission" date="2019-11" db="EMBL/GenBank/DDBJ databases">
        <title>Venturia inaequalis Genome Resource.</title>
        <authorList>
            <person name="Lichtner F.J."/>
        </authorList>
    </citation>
    <scope>NUCLEOTIDE SEQUENCE [LARGE SCALE GENOMIC DNA]</scope>
    <source>
        <strain evidence="7">Bline_iso_100314</strain>
    </source>
</reference>
<gene>
    <name evidence="7" type="ORF">BLS_009033</name>
</gene>
<dbReference type="Pfam" id="PF08501">
    <property type="entry name" value="Shikimate_dh_N"/>
    <property type="match status" value="1"/>
</dbReference>
<evidence type="ECO:0008006" key="9">
    <source>
        <dbReference type="Google" id="ProtNLM"/>
    </source>
</evidence>
<dbReference type="PANTHER" id="PTHR21090">
    <property type="entry name" value="AROM/DEHYDROQUINATE SYNTHASE"/>
    <property type="match status" value="1"/>
</dbReference>
<dbReference type="Gene3D" id="3.40.50.720">
    <property type="entry name" value="NAD(P)-binding Rossmann-like Domain"/>
    <property type="match status" value="1"/>
</dbReference>
<accession>A0A8H3VC86</accession>
<feature type="region of interest" description="Disordered" evidence="3">
    <location>
        <begin position="828"/>
        <end position="850"/>
    </location>
</feature>
<dbReference type="InterPro" id="IPR013708">
    <property type="entry name" value="Shikimate_DH-bd_N"/>
</dbReference>
<name>A0A8H3VC86_VENIN</name>
<evidence type="ECO:0000259" key="6">
    <source>
        <dbReference type="Pfam" id="PF18317"/>
    </source>
</evidence>
<dbReference type="InterPro" id="IPR006151">
    <property type="entry name" value="Shikm_DH/Glu-tRNA_Rdtase"/>
</dbReference>
<dbReference type="CDD" id="cd00502">
    <property type="entry name" value="DHQase_I"/>
    <property type="match status" value="1"/>
</dbReference>
<organism evidence="7 8">
    <name type="scientific">Venturia inaequalis</name>
    <name type="common">Apple scab fungus</name>
    <dbReference type="NCBI Taxonomy" id="5025"/>
    <lineage>
        <taxon>Eukaryota</taxon>
        <taxon>Fungi</taxon>
        <taxon>Dikarya</taxon>
        <taxon>Ascomycota</taxon>
        <taxon>Pezizomycotina</taxon>
        <taxon>Dothideomycetes</taxon>
        <taxon>Pleosporomycetidae</taxon>
        <taxon>Venturiales</taxon>
        <taxon>Venturiaceae</taxon>
        <taxon>Venturia</taxon>
    </lineage>
</organism>
<dbReference type="InterPro" id="IPR036291">
    <property type="entry name" value="NAD(P)-bd_dom_sf"/>
</dbReference>
<dbReference type="GO" id="GO:0004764">
    <property type="term" value="F:shikimate 3-dehydrogenase (NADP+) activity"/>
    <property type="evidence" value="ECO:0007669"/>
    <property type="project" value="InterPro"/>
</dbReference>
<dbReference type="InterPro" id="IPR046346">
    <property type="entry name" value="Aminoacid_DH-like_N_sf"/>
</dbReference>
<dbReference type="SUPFAM" id="SSF53223">
    <property type="entry name" value="Aminoacid dehydrogenase-like, N-terminal domain"/>
    <property type="match status" value="1"/>
</dbReference>
<dbReference type="Gene3D" id="3.40.50.300">
    <property type="entry name" value="P-loop containing nucleotide triphosphate hydrolases"/>
    <property type="match status" value="1"/>
</dbReference>
<evidence type="ECO:0000256" key="3">
    <source>
        <dbReference type="SAM" id="MobiDB-lite"/>
    </source>
</evidence>
<dbReference type="InterPro" id="IPR013785">
    <property type="entry name" value="Aldolase_TIM"/>
</dbReference>
<dbReference type="FunFam" id="3.40.50.720:FF:000386">
    <property type="entry name" value="Quinate repressor protein"/>
    <property type="match status" value="1"/>
</dbReference>
<dbReference type="InterPro" id="IPR001381">
    <property type="entry name" value="DHquinase_I"/>
</dbReference>
<dbReference type="GO" id="GO:0009423">
    <property type="term" value="P:chorismate biosynthetic process"/>
    <property type="evidence" value="ECO:0007669"/>
    <property type="project" value="TreeGrafter"/>
</dbReference>
<evidence type="ECO:0000259" key="5">
    <source>
        <dbReference type="Pfam" id="PF08501"/>
    </source>
</evidence>
<sequence>MTALSIGSKRPFDVMNGRLSADGSPSRHLSASRSPSRASPVSNLSSILNTNAAVLLGARGTGKSTLGVIAATAFQRRLIDTDFAFKEATGQSTAVFRKTHGSSEYQKRAIEILRNVLHANPTRCVIVCGLVSLSRDGQVLLTEYGRTHPVIHILRDVDAIQAYLNVAEKSKVAELLDATEKTFRASSNLEFFNQSDFLQFDPELSPGQRSPAPRPTLKKAERHFLKFLALATKIENIPALEEAYPLSRVRVDSRSFTYAVSVPLSQIMTSSLDMERLEEGADVFEMKVGKIERDKHGLSRLPLLSEVSEALAIIRRNTIVPILYHVKWRDRKAQADKYGSSPSYLDLVHHGLRLAPEFATLDLSLSDDEIREVVKSKGSTRLIAHLHSAEPWHSESWVHAYQRAQNLGFDIVRLCRAATCVEDNFAVDGFKAKINAIESNSIPLIAYNTGSLGRTSCCFNTIMTPVTHEDITSRGPESPIISAMEATRALYSSFVFEPMRFYIMGASAGYSLSPAMHSAAYRACGMPHTYTTHQTPSVGEIRALVNDPQFGGCSISLPFKLEVIALTHSLSCHAKAIGAINTLIPVRHLLEDGSIPEDLQLFKERNRSGPVQALYGENTDWIGIRACVRRGLSPANAVSPRTTALIVGAGGMARAAIYAMLQLGVRNIFIYNRTNSNAEKLIKHFRGLLDDSTIRLATSVRARMPLDSQIHMQSIHSLHQTWPKDFRDPTIVVSCIPTHGIGENPSPDFTIPEQWLQSRTGGVVMEVAYRNVRTPLLDQIRAKSALGWVTMDGLDLLPEQGFAQFELFTGRRAPRRLMRAEVLRNYRDEQGRPDPEATQWRLEHVGEQEP</sequence>
<feature type="compositionally biased region" description="Low complexity" evidence="3">
    <location>
        <begin position="24"/>
        <end position="42"/>
    </location>
</feature>
<comment type="similarity">
    <text evidence="1">In the 2nd section; belongs to the type-I 3-dehydroquinase family.</text>
</comment>
<dbReference type="EMBL" id="WNWQ01000008">
    <property type="protein sequence ID" value="KAE9985290.1"/>
    <property type="molecule type" value="Genomic_DNA"/>
</dbReference>
<dbReference type="InterPro" id="IPR027417">
    <property type="entry name" value="P-loop_NTPase"/>
</dbReference>
<feature type="domain" description="Quinate/shikimate 5-dehydrogenase/glutamyl-tRNA reductase" evidence="4">
    <location>
        <begin position="642"/>
        <end position="687"/>
    </location>
</feature>
<feature type="domain" description="Shikimate dehydrogenase substrate binding N-terminal" evidence="5">
    <location>
        <begin position="503"/>
        <end position="583"/>
    </location>
</feature>
<feature type="domain" description="SDH C-terminal" evidence="6">
    <location>
        <begin position="793"/>
        <end position="823"/>
    </location>
</feature>
<comment type="similarity">
    <text evidence="2">In the N-terminal section; belongs to the shikimate kinase family.</text>
</comment>
<dbReference type="Pfam" id="PF01487">
    <property type="entry name" value="DHquinase_I"/>
    <property type="match status" value="1"/>
</dbReference>
<dbReference type="GO" id="GO:0003866">
    <property type="term" value="F:3-phosphoshikimate 1-carboxyvinyltransferase activity"/>
    <property type="evidence" value="ECO:0007669"/>
    <property type="project" value="TreeGrafter"/>
</dbReference>
<dbReference type="Pfam" id="PF01202">
    <property type="entry name" value="SKI"/>
    <property type="match status" value="1"/>
</dbReference>
<dbReference type="CDD" id="cd01065">
    <property type="entry name" value="NAD_bind_Shikimate_DH"/>
    <property type="match status" value="1"/>
</dbReference>
<evidence type="ECO:0000313" key="7">
    <source>
        <dbReference type="EMBL" id="KAE9985290.1"/>
    </source>
</evidence>
<dbReference type="Gene3D" id="3.20.20.70">
    <property type="entry name" value="Aldolase class I"/>
    <property type="match status" value="1"/>
</dbReference>
<proteinExistence type="inferred from homology"/>
<evidence type="ECO:0000259" key="4">
    <source>
        <dbReference type="Pfam" id="PF01488"/>
    </source>
</evidence>
<dbReference type="Pfam" id="PF01488">
    <property type="entry name" value="Shikimate_DH"/>
    <property type="match status" value="1"/>
</dbReference>
<evidence type="ECO:0000313" key="8">
    <source>
        <dbReference type="Proteomes" id="UP000433883"/>
    </source>
</evidence>
<feature type="region of interest" description="Disordered" evidence="3">
    <location>
        <begin position="15"/>
        <end position="42"/>
    </location>
</feature>
<protein>
    <recommendedName>
        <fullName evidence="9">Quinate repressor protein</fullName>
    </recommendedName>
</protein>
<dbReference type="SUPFAM" id="SSF51735">
    <property type="entry name" value="NAD(P)-binding Rossmann-fold domains"/>
    <property type="match status" value="1"/>
</dbReference>
<dbReference type="AlphaFoldDB" id="A0A8H3VC86"/>
<evidence type="ECO:0000256" key="2">
    <source>
        <dbReference type="ARBA" id="ARBA00009349"/>
    </source>
</evidence>
<comment type="caution">
    <text evidence="7">The sequence shown here is derived from an EMBL/GenBank/DDBJ whole genome shotgun (WGS) entry which is preliminary data.</text>
</comment>
<dbReference type="SUPFAM" id="SSF51569">
    <property type="entry name" value="Aldolase"/>
    <property type="match status" value="1"/>
</dbReference>
<dbReference type="GO" id="GO:0003855">
    <property type="term" value="F:3-dehydroquinate dehydratase activity"/>
    <property type="evidence" value="ECO:0007669"/>
    <property type="project" value="InterPro"/>
</dbReference>
<dbReference type="InterPro" id="IPR031322">
    <property type="entry name" value="Shikimate/glucono_kinase"/>
</dbReference>
<dbReference type="Gene3D" id="3.40.50.10860">
    <property type="entry name" value="Leucine Dehydrogenase, chain A, domain 1"/>
    <property type="match status" value="1"/>
</dbReference>
<dbReference type="Pfam" id="PF18317">
    <property type="entry name" value="SDH_C"/>
    <property type="match status" value="1"/>
</dbReference>
<evidence type="ECO:0000256" key="1">
    <source>
        <dbReference type="ARBA" id="ARBA00006477"/>
    </source>
</evidence>